<keyword evidence="1" id="KW-0813">Transport</keyword>
<keyword evidence="7" id="KW-0732">Signal</keyword>
<evidence type="ECO:0000256" key="7">
    <source>
        <dbReference type="SAM" id="SignalP"/>
    </source>
</evidence>
<dbReference type="SUPFAM" id="SSF46626">
    <property type="entry name" value="Cytochrome c"/>
    <property type="match status" value="2"/>
</dbReference>
<feature type="domain" description="Cytochrome c" evidence="8">
    <location>
        <begin position="28"/>
        <end position="131"/>
    </location>
</feature>
<evidence type="ECO:0000256" key="2">
    <source>
        <dbReference type="ARBA" id="ARBA00022617"/>
    </source>
</evidence>
<evidence type="ECO:0000313" key="10">
    <source>
        <dbReference type="Proteomes" id="UP000198728"/>
    </source>
</evidence>
<evidence type="ECO:0000256" key="3">
    <source>
        <dbReference type="ARBA" id="ARBA00022723"/>
    </source>
</evidence>
<evidence type="ECO:0000256" key="5">
    <source>
        <dbReference type="ARBA" id="ARBA00023004"/>
    </source>
</evidence>
<evidence type="ECO:0000313" key="9">
    <source>
        <dbReference type="EMBL" id="SFD05533.1"/>
    </source>
</evidence>
<organism evidence="9 10">
    <name type="scientific">Tropicimonas isoalkanivorans</name>
    <dbReference type="NCBI Taxonomy" id="441112"/>
    <lineage>
        <taxon>Bacteria</taxon>
        <taxon>Pseudomonadati</taxon>
        <taxon>Pseudomonadota</taxon>
        <taxon>Alphaproteobacteria</taxon>
        <taxon>Rhodobacterales</taxon>
        <taxon>Roseobacteraceae</taxon>
        <taxon>Tropicimonas</taxon>
    </lineage>
</organism>
<feature type="signal peptide" evidence="7">
    <location>
        <begin position="1"/>
        <end position="24"/>
    </location>
</feature>
<dbReference type="InterPro" id="IPR036909">
    <property type="entry name" value="Cyt_c-like_dom_sf"/>
</dbReference>
<keyword evidence="2 6" id="KW-0349">Heme</keyword>
<feature type="chain" id="PRO_5011732933" evidence="7">
    <location>
        <begin position="25"/>
        <end position="237"/>
    </location>
</feature>
<evidence type="ECO:0000259" key="8">
    <source>
        <dbReference type="PROSITE" id="PS51007"/>
    </source>
</evidence>
<evidence type="ECO:0000256" key="6">
    <source>
        <dbReference type="PROSITE-ProRule" id="PRU00433"/>
    </source>
</evidence>
<evidence type="ECO:0000256" key="4">
    <source>
        <dbReference type="ARBA" id="ARBA00022982"/>
    </source>
</evidence>
<keyword evidence="4" id="KW-0249">Electron transport</keyword>
<dbReference type="PROSITE" id="PS51007">
    <property type="entry name" value="CYTC"/>
    <property type="match status" value="2"/>
</dbReference>
<dbReference type="PRINTS" id="PR00604">
    <property type="entry name" value="CYTCHRMECIAB"/>
</dbReference>
<name>A0A1I1PEN3_9RHOB</name>
<keyword evidence="3 6" id="KW-0479">Metal-binding</keyword>
<dbReference type="Proteomes" id="UP000198728">
    <property type="component" value="Unassembled WGS sequence"/>
</dbReference>
<feature type="domain" description="Cytochrome c" evidence="8">
    <location>
        <begin position="160"/>
        <end position="236"/>
    </location>
</feature>
<dbReference type="InterPro" id="IPR009056">
    <property type="entry name" value="Cyt_c-like_dom"/>
</dbReference>
<dbReference type="EMBL" id="FOLG01000014">
    <property type="protein sequence ID" value="SFD05533.1"/>
    <property type="molecule type" value="Genomic_DNA"/>
</dbReference>
<dbReference type="GO" id="GO:0046872">
    <property type="term" value="F:metal ion binding"/>
    <property type="evidence" value="ECO:0007669"/>
    <property type="project" value="UniProtKB-KW"/>
</dbReference>
<accession>A0A1I1PEN3</accession>
<reference evidence="9 10" key="1">
    <citation type="submission" date="2016-10" db="EMBL/GenBank/DDBJ databases">
        <authorList>
            <person name="de Groot N.N."/>
        </authorList>
    </citation>
    <scope>NUCLEOTIDE SEQUENCE [LARGE SCALE GENOMIC DNA]</scope>
    <source>
        <strain evidence="9 10">DSM 19548</strain>
    </source>
</reference>
<dbReference type="GO" id="GO:0020037">
    <property type="term" value="F:heme binding"/>
    <property type="evidence" value="ECO:0007669"/>
    <property type="project" value="InterPro"/>
</dbReference>
<dbReference type="PANTHER" id="PTHR11961">
    <property type="entry name" value="CYTOCHROME C"/>
    <property type="match status" value="1"/>
</dbReference>
<dbReference type="RefSeq" id="WP_245758910.1">
    <property type="nucleotide sequence ID" value="NZ_FOLG01000014.1"/>
</dbReference>
<gene>
    <name evidence="9" type="ORF">SAMN04488094_11431</name>
</gene>
<proteinExistence type="predicted"/>
<dbReference type="Gene3D" id="1.10.760.10">
    <property type="entry name" value="Cytochrome c-like domain"/>
    <property type="match status" value="2"/>
</dbReference>
<dbReference type="GO" id="GO:0009055">
    <property type="term" value="F:electron transfer activity"/>
    <property type="evidence" value="ECO:0007669"/>
    <property type="project" value="InterPro"/>
</dbReference>
<protein>
    <submittedName>
        <fullName evidence="9">Cytochrome c</fullName>
    </submittedName>
</protein>
<sequence length="237" mass="25185">MTPAPRSVAAAAALLLAPALPAGASTFGDVDRGAALWAQCRPCHEIGEAARNKIGPNLNFVFGRKAADVDDFRYSEAMQRARNEGLVWSLDTLDKFIAQPNAVVPGTRMGFPGLSDPAARADVLAWLRKNSDNPRDIPEAPPTAVGTDHSVAPEILAIVGDAEYGAYLASECLTCHRAGGAMEGIPSVTGWPQEDFVVAMHAYKDKVRDHPVMQMMAGRLNNEEIAALAAYFADLGG</sequence>
<keyword evidence="10" id="KW-1185">Reference proteome</keyword>
<evidence type="ECO:0000256" key="1">
    <source>
        <dbReference type="ARBA" id="ARBA00022448"/>
    </source>
</evidence>
<dbReference type="STRING" id="441112.SAMN04488094_11431"/>
<dbReference type="InterPro" id="IPR002327">
    <property type="entry name" value="Cyt_c_1A/1B"/>
</dbReference>
<dbReference type="AlphaFoldDB" id="A0A1I1PEN3"/>
<keyword evidence="5 6" id="KW-0408">Iron</keyword>